<dbReference type="Proteomes" id="UP001642484">
    <property type="component" value="Unassembled WGS sequence"/>
</dbReference>
<comment type="caution">
    <text evidence="1">The sequence shown here is derived from an EMBL/GenBank/DDBJ whole genome shotgun (WGS) entry which is preliminary data.</text>
</comment>
<reference evidence="1 2" key="1">
    <citation type="submission" date="2024-02" db="EMBL/GenBank/DDBJ databases">
        <authorList>
            <person name="Chen Y."/>
            <person name="Shah S."/>
            <person name="Dougan E. K."/>
            <person name="Thang M."/>
            <person name="Chan C."/>
        </authorList>
    </citation>
    <scope>NUCLEOTIDE SEQUENCE [LARGE SCALE GENOMIC DNA]</scope>
</reference>
<accession>A0ABP0IBN0</accession>
<organism evidence="1 2">
    <name type="scientific">Durusdinium trenchii</name>
    <dbReference type="NCBI Taxonomy" id="1381693"/>
    <lineage>
        <taxon>Eukaryota</taxon>
        <taxon>Sar</taxon>
        <taxon>Alveolata</taxon>
        <taxon>Dinophyceae</taxon>
        <taxon>Suessiales</taxon>
        <taxon>Symbiodiniaceae</taxon>
        <taxon>Durusdinium</taxon>
    </lineage>
</organism>
<name>A0ABP0IBN0_9DINO</name>
<evidence type="ECO:0000313" key="2">
    <source>
        <dbReference type="Proteomes" id="UP001642484"/>
    </source>
</evidence>
<proteinExistence type="predicted"/>
<keyword evidence="2" id="KW-1185">Reference proteome</keyword>
<evidence type="ECO:0000313" key="1">
    <source>
        <dbReference type="EMBL" id="CAK8998780.1"/>
    </source>
</evidence>
<dbReference type="EMBL" id="CAXAMN010002248">
    <property type="protein sequence ID" value="CAK8998780.1"/>
    <property type="molecule type" value="Genomic_DNA"/>
</dbReference>
<protein>
    <submittedName>
        <fullName evidence="1">Uncharacterized protein</fullName>
    </submittedName>
</protein>
<sequence>MVNCKKVGHDAGLQHWCRGKGCNWSDVVVQLTLGGSPWGRIVQHTVQVRGKDFCFFGCNVCCVCWAAANLEVDEVNLAFQSIPHTAQQDFHFVRWFRTTRVLANKKVNSQWNGGW</sequence>
<gene>
    <name evidence="1" type="ORF">CCMP2556_LOCUS5389</name>
</gene>